<feature type="domain" description="Pseudouridine synthase I TruA alpha/beta" evidence="8">
    <location>
        <begin position="7"/>
        <end position="105"/>
    </location>
</feature>
<dbReference type="AlphaFoldDB" id="A0A1S1V501"/>
<name>A0A1S1V501_9FIRM</name>
<dbReference type="OrthoDB" id="9811823at2"/>
<dbReference type="InterPro" id="IPR020095">
    <property type="entry name" value="PsdUridine_synth_TruA_C"/>
</dbReference>
<evidence type="ECO:0000256" key="3">
    <source>
        <dbReference type="ARBA" id="ARBA00023235"/>
    </source>
</evidence>
<dbReference type="EC" id="5.4.99.12" evidence="4"/>
<dbReference type="GO" id="GO:0003723">
    <property type="term" value="F:RNA binding"/>
    <property type="evidence" value="ECO:0007669"/>
    <property type="project" value="InterPro"/>
</dbReference>
<dbReference type="Proteomes" id="UP000180254">
    <property type="component" value="Unassembled WGS sequence"/>
</dbReference>
<protein>
    <recommendedName>
        <fullName evidence="4">tRNA pseudouridine synthase A</fullName>
        <ecNumber evidence="4">5.4.99.12</ecNumber>
    </recommendedName>
    <alternativeName>
        <fullName evidence="4">tRNA pseudouridine(38-40) synthase</fullName>
    </alternativeName>
    <alternativeName>
        <fullName evidence="4">tRNA pseudouridylate synthase I</fullName>
    </alternativeName>
    <alternativeName>
        <fullName evidence="4">tRNA-uridine isomerase I</fullName>
    </alternativeName>
</protein>
<dbReference type="Gene3D" id="3.30.70.660">
    <property type="entry name" value="Pseudouridine synthase I, catalytic domain, C-terminal subdomain"/>
    <property type="match status" value="1"/>
</dbReference>
<dbReference type="HAMAP" id="MF_00171">
    <property type="entry name" value="TruA"/>
    <property type="match status" value="1"/>
</dbReference>
<comment type="catalytic activity">
    <reaction evidence="4 7">
        <text>uridine(38/39/40) in tRNA = pseudouridine(38/39/40) in tRNA</text>
        <dbReference type="Rhea" id="RHEA:22376"/>
        <dbReference type="Rhea" id="RHEA-COMP:10085"/>
        <dbReference type="Rhea" id="RHEA-COMP:10087"/>
        <dbReference type="ChEBI" id="CHEBI:65314"/>
        <dbReference type="ChEBI" id="CHEBI:65315"/>
        <dbReference type="EC" id="5.4.99.12"/>
    </reaction>
</comment>
<comment type="function">
    <text evidence="4">Formation of pseudouridine at positions 38, 39 and 40 in the anticodon stem and loop of transfer RNAs.</text>
</comment>
<feature type="binding site" evidence="4 6">
    <location>
        <position position="111"/>
    </location>
    <ligand>
        <name>substrate</name>
    </ligand>
</feature>
<evidence type="ECO:0000313" key="10">
    <source>
        <dbReference type="Proteomes" id="UP000180254"/>
    </source>
</evidence>
<dbReference type="InterPro" id="IPR020097">
    <property type="entry name" value="PsdUridine_synth_TruA_a/b_dom"/>
</dbReference>
<comment type="caution">
    <text evidence="4">Lacks conserved residue(s) required for the propagation of feature annotation.</text>
</comment>
<dbReference type="Pfam" id="PF01416">
    <property type="entry name" value="PseudoU_synth_1"/>
    <property type="match status" value="2"/>
</dbReference>
<dbReference type="STRING" id="39480.EUAN_21060"/>
<feature type="active site" description="Nucleophile" evidence="4 5">
    <location>
        <position position="53"/>
    </location>
</feature>
<sequence length="245" mass="27705">MRNIKIVVEYDGGRYSGWQRLKDSDNTIQGKLERVISEMVGAETEITGSGRTDAGVHARNQVANFKTKSDMDVLEMRSYLNTYLPRDIVVKSVEDVGERYHSRYNAVSKKYSYYIWNGDVPSAFNRKYSYYVEKPLNLDDMRSAASKFVGTHDFLGFSSLKKSKKSTVRTISELSVHLDGDMVRIDFVGDGFLYNMVRIITGSLLEIGLGEKDISHIDKVFSSNIRASAGITVPAQGLFLEQVYY</sequence>
<dbReference type="InterPro" id="IPR001406">
    <property type="entry name" value="PsdUridine_synth_TruA"/>
</dbReference>
<comment type="subunit">
    <text evidence="4">Homodimer.</text>
</comment>
<dbReference type="CDD" id="cd02570">
    <property type="entry name" value="PseudoU_synth_EcTruA"/>
    <property type="match status" value="1"/>
</dbReference>
<keyword evidence="10" id="KW-1185">Reference proteome</keyword>
<dbReference type="FunFam" id="3.30.70.580:FF:000001">
    <property type="entry name" value="tRNA pseudouridine synthase A"/>
    <property type="match status" value="1"/>
</dbReference>
<dbReference type="RefSeq" id="WP_071064331.1">
    <property type="nucleotide sequence ID" value="NZ_MKIE01000011.1"/>
</dbReference>
<evidence type="ECO:0000256" key="5">
    <source>
        <dbReference type="PIRSR" id="PIRSR001430-1"/>
    </source>
</evidence>
<evidence type="ECO:0000313" key="9">
    <source>
        <dbReference type="EMBL" id="OHW61564.1"/>
    </source>
</evidence>
<evidence type="ECO:0000256" key="7">
    <source>
        <dbReference type="RuleBase" id="RU003792"/>
    </source>
</evidence>
<accession>A0A1S1V501</accession>
<dbReference type="NCBIfam" id="TIGR00071">
    <property type="entry name" value="hisT_truA"/>
    <property type="match status" value="1"/>
</dbReference>
<dbReference type="InterPro" id="IPR020103">
    <property type="entry name" value="PsdUridine_synth_cat_dom_sf"/>
</dbReference>
<evidence type="ECO:0000256" key="4">
    <source>
        <dbReference type="HAMAP-Rule" id="MF_00171"/>
    </source>
</evidence>
<comment type="caution">
    <text evidence="9">The sequence shown here is derived from an EMBL/GenBank/DDBJ whole genome shotgun (WGS) entry which is preliminary data.</text>
</comment>
<keyword evidence="3 4" id="KW-0413">Isomerase</keyword>
<feature type="domain" description="Pseudouridine synthase I TruA alpha/beta" evidence="8">
    <location>
        <begin position="144"/>
        <end position="245"/>
    </location>
</feature>
<dbReference type="SUPFAM" id="SSF55120">
    <property type="entry name" value="Pseudouridine synthase"/>
    <property type="match status" value="1"/>
</dbReference>
<evidence type="ECO:0000256" key="6">
    <source>
        <dbReference type="PIRSR" id="PIRSR001430-2"/>
    </source>
</evidence>
<proteinExistence type="inferred from homology"/>
<evidence type="ECO:0000259" key="8">
    <source>
        <dbReference type="Pfam" id="PF01416"/>
    </source>
</evidence>
<reference evidence="9 10" key="1">
    <citation type="submission" date="2016-09" db="EMBL/GenBank/DDBJ databases">
        <title>Genome sequence of Eubacterium angustum.</title>
        <authorList>
            <person name="Poehlein A."/>
            <person name="Daniel R."/>
        </authorList>
    </citation>
    <scope>NUCLEOTIDE SEQUENCE [LARGE SCALE GENOMIC DNA]</scope>
    <source>
        <strain evidence="9 10">DSM 1989</strain>
    </source>
</reference>
<gene>
    <name evidence="9" type="primary">truA_2</name>
    <name evidence="4" type="synonym">truA</name>
    <name evidence="9" type="ORF">EUAN_21060</name>
</gene>
<dbReference type="GO" id="GO:0160147">
    <property type="term" value="F:tRNA pseudouridine(38-40) synthase activity"/>
    <property type="evidence" value="ECO:0007669"/>
    <property type="project" value="UniProtKB-EC"/>
</dbReference>
<evidence type="ECO:0000256" key="1">
    <source>
        <dbReference type="ARBA" id="ARBA00009375"/>
    </source>
</evidence>
<dbReference type="EMBL" id="MKIE01000011">
    <property type="protein sequence ID" value="OHW61564.1"/>
    <property type="molecule type" value="Genomic_DNA"/>
</dbReference>
<dbReference type="Gene3D" id="3.30.70.580">
    <property type="entry name" value="Pseudouridine synthase I, catalytic domain, N-terminal subdomain"/>
    <property type="match status" value="1"/>
</dbReference>
<dbReference type="PANTHER" id="PTHR11142">
    <property type="entry name" value="PSEUDOURIDYLATE SYNTHASE"/>
    <property type="match status" value="1"/>
</dbReference>
<organism evidence="9 10">
    <name type="scientific">Andreesenia angusta</name>
    <dbReference type="NCBI Taxonomy" id="39480"/>
    <lineage>
        <taxon>Bacteria</taxon>
        <taxon>Bacillati</taxon>
        <taxon>Bacillota</taxon>
        <taxon>Tissierellia</taxon>
        <taxon>Tissierellales</taxon>
        <taxon>Gottschalkiaceae</taxon>
        <taxon>Andreesenia</taxon>
    </lineage>
</organism>
<evidence type="ECO:0000256" key="2">
    <source>
        <dbReference type="ARBA" id="ARBA00022694"/>
    </source>
</evidence>
<comment type="similarity">
    <text evidence="1 4 7">Belongs to the tRNA pseudouridine synthase TruA family.</text>
</comment>
<dbReference type="PANTHER" id="PTHR11142:SF22">
    <property type="entry name" value="TRNA PSEUDOURIDINE SYNTHASE A 2"/>
    <property type="match status" value="1"/>
</dbReference>
<dbReference type="PIRSF" id="PIRSF001430">
    <property type="entry name" value="tRNA_psdUrid_synth"/>
    <property type="match status" value="1"/>
</dbReference>
<keyword evidence="2 4" id="KW-0819">tRNA processing</keyword>
<dbReference type="InterPro" id="IPR020094">
    <property type="entry name" value="TruA/RsuA/RluB/E/F_N"/>
</dbReference>
<dbReference type="GO" id="GO:0031119">
    <property type="term" value="P:tRNA pseudouridine synthesis"/>
    <property type="evidence" value="ECO:0007669"/>
    <property type="project" value="UniProtKB-UniRule"/>
</dbReference>